<feature type="compositionally biased region" description="Polar residues" evidence="2">
    <location>
        <begin position="154"/>
        <end position="166"/>
    </location>
</feature>
<dbReference type="PROSITE" id="PS50103">
    <property type="entry name" value="ZF_C3H1"/>
    <property type="match status" value="1"/>
</dbReference>
<feature type="domain" description="C3H1-type" evidence="3">
    <location>
        <begin position="260"/>
        <end position="287"/>
    </location>
</feature>
<dbReference type="Proteomes" id="UP000791440">
    <property type="component" value="Unassembled WGS sequence"/>
</dbReference>
<keyword evidence="1" id="KW-0862">Zinc</keyword>
<keyword evidence="1" id="KW-0479">Metal-binding</keyword>
<evidence type="ECO:0000313" key="5">
    <source>
        <dbReference type="Proteomes" id="UP000791440"/>
    </source>
</evidence>
<feature type="region of interest" description="Disordered" evidence="2">
    <location>
        <begin position="907"/>
        <end position="929"/>
    </location>
</feature>
<evidence type="ECO:0000259" key="3">
    <source>
        <dbReference type="PROSITE" id="PS50103"/>
    </source>
</evidence>
<reference evidence="4" key="1">
    <citation type="journal article" date="2016" name="Insect Biochem. Mol. Biol.">
        <title>Multifaceted biological insights from a draft genome sequence of the tobacco hornworm moth, Manduca sexta.</title>
        <authorList>
            <person name="Kanost M.R."/>
            <person name="Arrese E.L."/>
            <person name="Cao X."/>
            <person name="Chen Y.R."/>
            <person name="Chellapilla S."/>
            <person name="Goldsmith M.R."/>
            <person name="Grosse-Wilde E."/>
            <person name="Heckel D.G."/>
            <person name="Herndon N."/>
            <person name="Jiang H."/>
            <person name="Papanicolaou A."/>
            <person name="Qu J."/>
            <person name="Soulages J.L."/>
            <person name="Vogel H."/>
            <person name="Walters J."/>
            <person name="Waterhouse R.M."/>
            <person name="Ahn S.J."/>
            <person name="Almeida F.C."/>
            <person name="An C."/>
            <person name="Aqrawi P."/>
            <person name="Bretschneider A."/>
            <person name="Bryant W.B."/>
            <person name="Bucks S."/>
            <person name="Chao H."/>
            <person name="Chevignon G."/>
            <person name="Christen J.M."/>
            <person name="Clarke D.F."/>
            <person name="Dittmer N.T."/>
            <person name="Ferguson L.C.F."/>
            <person name="Garavelou S."/>
            <person name="Gordon K.H.J."/>
            <person name="Gunaratna R.T."/>
            <person name="Han Y."/>
            <person name="Hauser F."/>
            <person name="He Y."/>
            <person name="Heidel-Fischer H."/>
            <person name="Hirsh A."/>
            <person name="Hu Y."/>
            <person name="Jiang H."/>
            <person name="Kalra D."/>
            <person name="Klinner C."/>
            <person name="Konig C."/>
            <person name="Kovar C."/>
            <person name="Kroll A.R."/>
            <person name="Kuwar S.S."/>
            <person name="Lee S.L."/>
            <person name="Lehman R."/>
            <person name="Li K."/>
            <person name="Li Z."/>
            <person name="Liang H."/>
            <person name="Lovelace S."/>
            <person name="Lu Z."/>
            <person name="Mansfield J.H."/>
            <person name="McCulloch K.J."/>
            <person name="Mathew T."/>
            <person name="Morton B."/>
            <person name="Muzny D.M."/>
            <person name="Neunemann D."/>
            <person name="Ongeri F."/>
            <person name="Pauchet Y."/>
            <person name="Pu L.L."/>
            <person name="Pyrousis I."/>
            <person name="Rao X.J."/>
            <person name="Redding A."/>
            <person name="Roesel C."/>
            <person name="Sanchez-Gracia A."/>
            <person name="Schaack S."/>
            <person name="Shukla A."/>
            <person name="Tetreau G."/>
            <person name="Wang Y."/>
            <person name="Xiong G.H."/>
            <person name="Traut W."/>
            <person name="Walsh T.K."/>
            <person name="Worley K.C."/>
            <person name="Wu D."/>
            <person name="Wu W."/>
            <person name="Wu Y.Q."/>
            <person name="Zhang X."/>
            <person name="Zou Z."/>
            <person name="Zucker H."/>
            <person name="Briscoe A.D."/>
            <person name="Burmester T."/>
            <person name="Clem R.J."/>
            <person name="Feyereisen R."/>
            <person name="Grimmelikhuijzen C.J.P."/>
            <person name="Hamodrakas S.J."/>
            <person name="Hansson B.S."/>
            <person name="Huguet E."/>
            <person name="Jermiin L.S."/>
            <person name="Lan Q."/>
            <person name="Lehman H.K."/>
            <person name="Lorenzen M."/>
            <person name="Merzendorfer H."/>
            <person name="Michalopoulos I."/>
            <person name="Morton D.B."/>
            <person name="Muthukrishnan S."/>
            <person name="Oakeshott J.G."/>
            <person name="Palmer W."/>
            <person name="Park Y."/>
            <person name="Passarelli A.L."/>
            <person name="Rozas J."/>
            <person name="Schwartz L.M."/>
            <person name="Smith W."/>
            <person name="Southgate A."/>
            <person name="Vilcinskas A."/>
            <person name="Vogt R."/>
            <person name="Wang P."/>
            <person name="Werren J."/>
            <person name="Yu X.Q."/>
            <person name="Zhou J.J."/>
            <person name="Brown S.J."/>
            <person name="Scherer S.E."/>
            <person name="Richards S."/>
            <person name="Blissard G.W."/>
        </authorList>
    </citation>
    <scope>NUCLEOTIDE SEQUENCE</scope>
</reference>
<feature type="region of interest" description="Disordered" evidence="2">
    <location>
        <begin position="842"/>
        <end position="871"/>
    </location>
</feature>
<keyword evidence="5" id="KW-1185">Reference proteome</keyword>
<keyword evidence="1" id="KW-0863">Zinc-finger</keyword>
<feature type="region of interest" description="Disordered" evidence="2">
    <location>
        <begin position="142"/>
        <end position="173"/>
    </location>
</feature>
<protein>
    <recommendedName>
        <fullName evidence="3">C3H1-type domain-containing protein</fullName>
    </recommendedName>
</protein>
<accession>A0A921ZTI4</accession>
<comment type="caution">
    <text evidence="4">The sequence shown here is derived from an EMBL/GenBank/DDBJ whole genome shotgun (WGS) entry which is preliminary data.</text>
</comment>
<name>A0A921ZTI4_MANSE</name>
<reference evidence="4" key="2">
    <citation type="submission" date="2020-12" db="EMBL/GenBank/DDBJ databases">
        <authorList>
            <person name="Kanost M."/>
        </authorList>
    </citation>
    <scope>NUCLEOTIDE SEQUENCE</scope>
</reference>
<dbReference type="InterPro" id="IPR000571">
    <property type="entry name" value="Znf_CCCH"/>
</dbReference>
<feature type="compositionally biased region" description="Basic and acidic residues" evidence="2">
    <location>
        <begin position="142"/>
        <end position="153"/>
    </location>
</feature>
<proteinExistence type="predicted"/>
<organism evidence="4 5">
    <name type="scientific">Manduca sexta</name>
    <name type="common">Tobacco hawkmoth</name>
    <name type="synonym">Tobacco hornworm</name>
    <dbReference type="NCBI Taxonomy" id="7130"/>
    <lineage>
        <taxon>Eukaryota</taxon>
        <taxon>Metazoa</taxon>
        <taxon>Ecdysozoa</taxon>
        <taxon>Arthropoda</taxon>
        <taxon>Hexapoda</taxon>
        <taxon>Insecta</taxon>
        <taxon>Pterygota</taxon>
        <taxon>Neoptera</taxon>
        <taxon>Endopterygota</taxon>
        <taxon>Lepidoptera</taxon>
        <taxon>Glossata</taxon>
        <taxon>Ditrysia</taxon>
        <taxon>Bombycoidea</taxon>
        <taxon>Sphingidae</taxon>
        <taxon>Sphinginae</taxon>
        <taxon>Sphingini</taxon>
        <taxon>Manduca</taxon>
    </lineage>
</organism>
<dbReference type="AlphaFoldDB" id="A0A921ZTI4"/>
<gene>
    <name evidence="4" type="ORF">O3G_MSEX013967</name>
</gene>
<evidence type="ECO:0000313" key="4">
    <source>
        <dbReference type="EMBL" id="KAG6463603.1"/>
    </source>
</evidence>
<evidence type="ECO:0000256" key="1">
    <source>
        <dbReference type="PROSITE-ProRule" id="PRU00723"/>
    </source>
</evidence>
<dbReference type="GO" id="GO:0008270">
    <property type="term" value="F:zinc ion binding"/>
    <property type="evidence" value="ECO:0007669"/>
    <property type="project" value="UniProtKB-KW"/>
</dbReference>
<dbReference type="EMBL" id="JH669003">
    <property type="protein sequence ID" value="KAG6463603.1"/>
    <property type="molecule type" value="Genomic_DNA"/>
</dbReference>
<sequence length="929" mass="107010">MNIVNVSCCEIKRQAAKIMNKQLNNEDIIEILNKLKWLINGLDKRILPQDADTDKVAEKFHPNILHALKQEHEVIINSREIKQTFSRSVGPGVLSTDHGVHTKEPFNAEVAVSSFESNCIDTRESTQETGGDIIMPSAETHAFNDENSSRDNNCRSSGQRENQNDLCDSRDTTDDEDILDLMTYESDHDDEFVTTISSDDHNSSDDIVVTNSMAGEDDASMGNLVTQENRECENSENINPETNLNKLNNQNLHIEDTINDDEYRYCFPYLKTKTCKKPKCKFIHDFPTTEIMHKILKKLYKKPLFDLLTSHSLKRMYGDCFAKAFSQRHDLKNLFTIMMEFLEHSPKVKITDRIINTNLNYFNNYYKNINLTPYKKILLAYVCPEKQLYMVLFERVLRRKINNENDFKSFKRVCLLLTNFIIDNCREVDMSTTEIFMNKICTVQYDQSLTKALINIMRRTSAEIFENPAIQRLEEVIKRNAALYEQYLQLKDAKRKKNDGVKKYNIGSQVQNYVNEVTSTSISNNLQYSSKRNNGAIDITERGISHPIPNGSEDLPDSTVPYKDTDDLTIADYERNSREISNNYYMSGKNYSQDRTWCLFYILDRCNRHNCSYRHGEPDLEEFKKLLNQIKEEKLFTLIKHQPTVNKYGKCLAQKFYEQKSTKLLVMLAVECLILADIIPDIKTDVINVTLRYFNRPEIDVCLCEELLNKKIQTKSVQSLLLKQLLSNDTLSESTNALIFLINSISASNETFGYYAAESILERVCSSYNINLARAFMNVIRLTYPKILKHSLISRFEELLATDKDLLEQYKVLKTANNNGDVDTRRIANETVSTSNVNTDIVTQKRRRSTDETSLKANSTHPKPAASIKRRRFTNHNLVAQTPEPSPVIPPLPHRKPIKIFPCHWAPLIGTSSSKPERSQQRNGQADSP</sequence>
<feature type="zinc finger region" description="C3H1-type" evidence="1">
    <location>
        <begin position="260"/>
        <end position="287"/>
    </location>
</feature>
<evidence type="ECO:0000256" key="2">
    <source>
        <dbReference type="SAM" id="MobiDB-lite"/>
    </source>
</evidence>